<dbReference type="RefSeq" id="WP_246076427.1">
    <property type="nucleotide sequence ID" value="NZ_VFML01000001.1"/>
</dbReference>
<name>A0A542DK70_AMYCI</name>
<reference evidence="1 2" key="1">
    <citation type="submission" date="2019-06" db="EMBL/GenBank/DDBJ databases">
        <title>Sequencing the genomes of 1000 actinobacteria strains.</title>
        <authorList>
            <person name="Klenk H.-P."/>
        </authorList>
    </citation>
    <scope>NUCLEOTIDE SEQUENCE [LARGE SCALE GENOMIC DNA]</scope>
    <source>
        <strain evidence="1 2">DSM 45679</strain>
    </source>
</reference>
<protein>
    <submittedName>
        <fullName evidence="1">Uncharacterized protein</fullName>
    </submittedName>
</protein>
<proteinExistence type="predicted"/>
<organism evidence="1 2">
    <name type="scientific">Amycolatopsis cihanbeyliensis</name>
    <dbReference type="NCBI Taxonomy" id="1128664"/>
    <lineage>
        <taxon>Bacteria</taxon>
        <taxon>Bacillati</taxon>
        <taxon>Actinomycetota</taxon>
        <taxon>Actinomycetes</taxon>
        <taxon>Pseudonocardiales</taxon>
        <taxon>Pseudonocardiaceae</taxon>
        <taxon>Amycolatopsis</taxon>
    </lineage>
</organism>
<dbReference type="EMBL" id="VFML01000001">
    <property type="protein sequence ID" value="TQJ03414.1"/>
    <property type="molecule type" value="Genomic_DNA"/>
</dbReference>
<sequence length="138" mass="15592">MTWLELLTDHSARRWLRRMGAQLDSGWIALAGRESLRQAFGEHLDAVAEVVRCEEQLVPRPEPVTALVLLASHAYDTRLLATRAGWRPPRTVIDWSPREWYGLRLLACYRLACGLPHGPRLPGAARPVTPRLGHERTG</sequence>
<accession>A0A542DK70</accession>
<keyword evidence="2" id="KW-1185">Reference proteome</keyword>
<evidence type="ECO:0000313" key="2">
    <source>
        <dbReference type="Proteomes" id="UP000320876"/>
    </source>
</evidence>
<dbReference type="Proteomes" id="UP000320876">
    <property type="component" value="Unassembled WGS sequence"/>
</dbReference>
<dbReference type="Pfam" id="PF19939">
    <property type="entry name" value="DUF6401"/>
    <property type="match status" value="1"/>
</dbReference>
<dbReference type="InterPro" id="IPR045647">
    <property type="entry name" value="DUF6401"/>
</dbReference>
<dbReference type="AlphaFoldDB" id="A0A542DK70"/>
<gene>
    <name evidence="1" type="ORF">FB471_3170</name>
</gene>
<comment type="caution">
    <text evidence="1">The sequence shown here is derived from an EMBL/GenBank/DDBJ whole genome shotgun (WGS) entry which is preliminary data.</text>
</comment>
<evidence type="ECO:0000313" key="1">
    <source>
        <dbReference type="EMBL" id="TQJ03414.1"/>
    </source>
</evidence>